<dbReference type="Proteomes" id="UP000093000">
    <property type="component" value="Unassembled WGS sequence"/>
</dbReference>
<evidence type="ECO:0000313" key="3">
    <source>
        <dbReference type="Proteomes" id="UP000093000"/>
    </source>
</evidence>
<protein>
    <submittedName>
        <fullName evidence="2">Uncharacterized protein</fullName>
    </submittedName>
</protein>
<dbReference type="InParanoid" id="A0A1C7MXD8"/>
<proteinExistence type="predicted"/>
<accession>A0A1C7MXD8</accession>
<evidence type="ECO:0000256" key="1">
    <source>
        <dbReference type="SAM" id="MobiDB-lite"/>
    </source>
</evidence>
<name>A0A1C7MXD8_9FUNG</name>
<keyword evidence="3" id="KW-1185">Reference proteome</keyword>
<gene>
    <name evidence="2" type="ORF">A0J61_10524</name>
</gene>
<comment type="caution">
    <text evidence="2">The sequence shown here is derived from an EMBL/GenBank/DDBJ whole genome shotgun (WGS) entry which is preliminary data.</text>
</comment>
<reference evidence="2 3" key="1">
    <citation type="submission" date="2016-03" db="EMBL/GenBank/DDBJ databases">
        <title>Choanephora cucurbitarum.</title>
        <authorList>
            <person name="Min B."/>
            <person name="Park H."/>
            <person name="Park J.-H."/>
            <person name="Shin H.-D."/>
            <person name="Choi I.-G."/>
        </authorList>
    </citation>
    <scope>NUCLEOTIDE SEQUENCE [LARGE SCALE GENOMIC DNA]</scope>
    <source>
        <strain evidence="2 3">KUS-F28377</strain>
    </source>
</reference>
<sequence length="105" mass="12071">MAIMLNQDYKTKIAKQVVDTSSHRQKPLNQAATTRDVAVVSQKKTDLEEIQSVAYDTIIQQSQTMGETAQNEKSRQYHNEQTEQQDNDKRNQQDDAEREVEAMSL</sequence>
<dbReference type="EMBL" id="LUGH01001215">
    <property type="protein sequence ID" value="OBZ81428.1"/>
    <property type="molecule type" value="Genomic_DNA"/>
</dbReference>
<feature type="compositionally biased region" description="Basic and acidic residues" evidence="1">
    <location>
        <begin position="70"/>
        <end position="105"/>
    </location>
</feature>
<feature type="region of interest" description="Disordered" evidence="1">
    <location>
        <begin position="63"/>
        <end position="105"/>
    </location>
</feature>
<dbReference type="AlphaFoldDB" id="A0A1C7MXD8"/>
<organism evidence="2 3">
    <name type="scientific">Choanephora cucurbitarum</name>
    <dbReference type="NCBI Taxonomy" id="101091"/>
    <lineage>
        <taxon>Eukaryota</taxon>
        <taxon>Fungi</taxon>
        <taxon>Fungi incertae sedis</taxon>
        <taxon>Mucoromycota</taxon>
        <taxon>Mucoromycotina</taxon>
        <taxon>Mucoromycetes</taxon>
        <taxon>Mucorales</taxon>
        <taxon>Mucorineae</taxon>
        <taxon>Choanephoraceae</taxon>
        <taxon>Choanephoroideae</taxon>
        <taxon>Choanephora</taxon>
    </lineage>
</organism>
<evidence type="ECO:0000313" key="2">
    <source>
        <dbReference type="EMBL" id="OBZ81428.1"/>
    </source>
</evidence>